<dbReference type="KEGG" id="bbev:BBEV_1767"/>
<dbReference type="Pfam" id="PF05193">
    <property type="entry name" value="Peptidase_M16_C"/>
    <property type="match status" value="1"/>
</dbReference>
<feature type="domain" description="Peptidase M16 N-terminal" evidence="1">
    <location>
        <begin position="63"/>
        <end position="175"/>
    </location>
</feature>
<reference evidence="3 4" key="1">
    <citation type="submission" date="2015-08" db="EMBL/GenBank/DDBJ databases">
        <title>The complete genome sequence of Bacillus beveridgei MLTeJB.</title>
        <authorList>
            <person name="Hanson T.E."/>
            <person name="Mesa C."/>
            <person name="Basesman S.M."/>
            <person name="Oremland R.S."/>
        </authorList>
    </citation>
    <scope>NUCLEOTIDE SEQUENCE [LARGE SCALE GENOMIC DNA]</scope>
    <source>
        <strain evidence="3 4">MLTeJB</strain>
    </source>
</reference>
<organism evidence="3 4">
    <name type="scientific">Salisediminibacterium beveridgei</name>
    <dbReference type="NCBI Taxonomy" id="632773"/>
    <lineage>
        <taxon>Bacteria</taxon>
        <taxon>Bacillati</taxon>
        <taxon>Bacillota</taxon>
        <taxon>Bacilli</taxon>
        <taxon>Bacillales</taxon>
        <taxon>Bacillaceae</taxon>
        <taxon>Salisediminibacterium</taxon>
    </lineage>
</organism>
<dbReference type="EMBL" id="CP012502">
    <property type="protein sequence ID" value="AOM83128.1"/>
    <property type="molecule type" value="Genomic_DNA"/>
</dbReference>
<dbReference type="InterPro" id="IPR007863">
    <property type="entry name" value="Peptidase_M16_C"/>
</dbReference>
<dbReference type="PANTHER" id="PTHR11851:SF134">
    <property type="entry name" value="ZINC-DEPENDENT PROTEASE"/>
    <property type="match status" value="1"/>
</dbReference>
<evidence type="ECO:0000259" key="2">
    <source>
        <dbReference type="Pfam" id="PF05193"/>
    </source>
</evidence>
<dbReference type="PATRIC" id="fig|632773.3.peg.1855"/>
<dbReference type="GO" id="GO:0046872">
    <property type="term" value="F:metal ion binding"/>
    <property type="evidence" value="ECO:0007669"/>
    <property type="project" value="InterPro"/>
</dbReference>
<dbReference type="NCBIfam" id="NF047421">
    <property type="entry name" value="YfmH_fam"/>
    <property type="match status" value="1"/>
</dbReference>
<keyword evidence="4" id="KW-1185">Reference proteome</keyword>
<evidence type="ECO:0000313" key="3">
    <source>
        <dbReference type="EMBL" id="AOM83128.1"/>
    </source>
</evidence>
<dbReference type="InterPro" id="IPR011249">
    <property type="entry name" value="Metalloenz_LuxS/M16"/>
</dbReference>
<feature type="domain" description="Peptidase M16 C-terminal" evidence="2">
    <location>
        <begin position="182"/>
        <end position="363"/>
    </location>
</feature>
<protein>
    <submittedName>
        <fullName evidence="3">Peptidase, M16 family</fullName>
    </submittedName>
</protein>
<dbReference type="STRING" id="632773.BBEV_1767"/>
<dbReference type="InterPro" id="IPR011765">
    <property type="entry name" value="Pept_M16_N"/>
</dbReference>
<dbReference type="InterPro" id="IPR050361">
    <property type="entry name" value="MPP/UQCRC_Complex"/>
</dbReference>
<name>A0A1D7QVX8_9BACI</name>
<dbReference type="SUPFAM" id="SSF63411">
    <property type="entry name" value="LuxS/MPP-like metallohydrolase"/>
    <property type="match status" value="2"/>
</dbReference>
<dbReference type="Proteomes" id="UP000094463">
    <property type="component" value="Chromosome"/>
</dbReference>
<dbReference type="Gene3D" id="3.30.830.10">
    <property type="entry name" value="Metalloenzyme, LuxS/M16 peptidase-like"/>
    <property type="match status" value="2"/>
</dbReference>
<evidence type="ECO:0000313" key="4">
    <source>
        <dbReference type="Proteomes" id="UP000094463"/>
    </source>
</evidence>
<sequence>MNRIKFNQLDETLYTETLENGLEVFILPKAGFHKTFATFTTKYGSMDRTFRPIDEDQTHTVPDGIAHFLEHKMFEDEDGDVFQVFSKQGASANAFTSFTRTAYLFSSTSLVKENVRTLLDFVQKPYFTEETVEKEKGIIGQEIRMYEDNPDWQNFFGLLKAMYHEHPVSIDIAGTEDSIDQITADLLYTCYHTFYHPGNMALFIVGNVDPDEMMSFVRDNQAQKSVKTLTHNPRQLFTGEPEEVKQQEVTVTMPLQTGKCLVGIKDRRPDLMGKTLLKYELSMEMALDLIFGQSSENYSSLFKQGLIDDSFGYDFTHEESFGFSVAGGDSERPEELAAKIKHMLREAAKSGIDPESFERIRKQKLGQFLRAMNSPEFIANQFTRYHFLGTDLFEIVPVLEDLTVEEVEGVLKEHVDVEKRCSVCYVLPGETTS</sequence>
<dbReference type="AlphaFoldDB" id="A0A1D7QVX8"/>
<dbReference type="PANTHER" id="PTHR11851">
    <property type="entry name" value="METALLOPROTEASE"/>
    <property type="match status" value="1"/>
</dbReference>
<gene>
    <name evidence="3" type="ORF">BBEV_1767</name>
</gene>
<proteinExistence type="predicted"/>
<evidence type="ECO:0000259" key="1">
    <source>
        <dbReference type="Pfam" id="PF00675"/>
    </source>
</evidence>
<accession>A0A1D7QVX8</accession>
<dbReference type="OrthoDB" id="9811314at2"/>
<dbReference type="Pfam" id="PF00675">
    <property type="entry name" value="Peptidase_M16"/>
    <property type="match status" value="1"/>
</dbReference>
<dbReference type="RefSeq" id="WP_069365140.1">
    <property type="nucleotide sequence ID" value="NZ_CP012502.1"/>
</dbReference>